<dbReference type="PANTHER" id="PTHR12608:SF1">
    <property type="entry name" value="TRANSMEMBRANE PROTEIN 165"/>
    <property type="match status" value="1"/>
</dbReference>
<proteinExistence type="inferred from homology"/>
<feature type="transmembrane region" description="Helical" evidence="7">
    <location>
        <begin position="102"/>
        <end position="120"/>
    </location>
</feature>
<evidence type="ECO:0000256" key="5">
    <source>
        <dbReference type="ARBA" id="ARBA00023136"/>
    </source>
</evidence>
<feature type="transmembrane region" description="Helical" evidence="7">
    <location>
        <begin position="172"/>
        <end position="193"/>
    </location>
</feature>
<sequence>MDMDGFLVAFAVSFGVIFVAELGDKSQLMALTFATRFKAIPVLIGITIATSVTHLVSVAVGVGLGASLPTGWISLVAAVAFIGFGAWTLRGDSLTDDEERKAKRAGGSAVVAASVAFFLAELGDKTMLATITLATQYNWFGVWLGSTLGMVAADAMAIVVGRKLGQRLPERVISIGAALMFFVFGAWLFVEAVPEVWGPDAWSDAAALIDDRVAGWAAVLLGVLGVGITVWLRGRAHRARGERRLEVVRTPGSPAWWARLLLLVAALLGFGAPLLVALGVLEPIAVLARPGVAVVGAGLLLLGFAVVAIATLQLGTVWRRSATEAGAAVAGGTEPGPAAAAAARRPVLATGGLHSRVRNPALTGLIVGCAGMLFISPTLLGVLAGVLILVAVQIQARAVYEPGLGSALGAEYDAYRSRTGRFLPRLRGGEEPGAEHDPDRSRTH</sequence>
<organism evidence="8 9">
    <name type="scientific">Pseudonocardia kongjuensis</name>
    <dbReference type="NCBI Taxonomy" id="102227"/>
    <lineage>
        <taxon>Bacteria</taxon>
        <taxon>Bacillati</taxon>
        <taxon>Actinomycetota</taxon>
        <taxon>Actinomycetes</taxon>
        <taxon>Pseudonocardiales</taxon>
        <taxon>Pseudonocardiaceae</taxon>
        <taxon>Pseudonocardia</taxon>
    </lineage>
</organism>
<gene>
    <name evidence="8" type="ORF">GCM10009613_44490</name>
</gene>
<feature type="transmembrane region" description="Helical" evidence="7">
    <location>
        <begin position="72"/>
        <end position="90"/>
    </location>
</feature>
<reference evidence="9" key="1">
    <citation type="journal article" date="2019" name="Int. J. Syst. Evol. Microbiol.">
        <title>The Global Catalogue of Microorganisms (GCM) 10K type strain sequencing project: providing services to taxonomists for standard genome sequencing and annotation.</title>
        <authorList>
            <consortium name="The Broad Institute Genomics Platform"/>
            <consortium name="The Broad Institute Genome Sequencing Center for Infectious Disease"/>
            <person name="Wu L."/>
            <person name="Ma J."/>
        </authorList>
    </citation>
    <scope>NUCLEOTIDE SEQUENCE [LARGE SCALE GENOMIC DNA]</scope>
    <source>
        <strain evidence="9">JCM 11896</strain>
    </source>
</reference>
<keyword evidence="3 7" id="KW-0812">Transmembrane</keyword>
<keyword evidence="5 7" id="KW-0472">Membrane</keyword>
<evidence type="ECO:0000256" key="6">
    <source>
        <dbReference type="SAM" id="MobiDB-lite"/>
    </source>
</evidence>
<evidence type="ECO:0000256" key="1">
    <source>
        <dbReference type="ARBA" id="ARBA00004141"/>
    </source>
</evidence>
<evidence type="ECO:0008006" key="10">
    <source>
        <dbReference type="Google" id="ProtNLM"/>
    </source>
</evidence>
<feature type="transmembrane region" description="Helical" evidence="7">
    <location>
        <begin position="365"/>
        <end position="392"/>
    </location>
</feature>
<dbReference type="Proteomes" id="UP001501414">
    <property type="component" value="Unassembled WGS sequence"/>
</dbReference>
<dbReference type="Pfam" id="PF01169">
    <property type="entry name" value="GDT1"/>
    <property type="match status" value="2"/>
</dbReference>
<keyword evidence="4 7" id="KW-1133">Transmembrane helix</keyword>
<evidence type="ECO:0000256" key="7">
    <source>
        <dbReference type="SAM" id="Phobius"/>
    </source>
</evidence>
<feature type="region of interest" description="Disordered" evidence="6">
    <location>
        <begin position="423"/>
        <end position="444"/>
    </location>
</feature>
<evidence type="ECO:0000256" key="2">
    <source>
        <dbReference type="ARBA" id="ARBA00009190"/>
    </source>
</evidence>
<protein>
    <recommendedName>
        <fullName evidence="10">Ca2+/H+ antiporter (TMEM165/GDT1 family)</fullName>
    </recommendedName>
</protein>
<keyword evidence="9" id="KW-1185">Reference proteome</keyword>
<evidence type="ECO:0000313" key="8">
    <source>
        <dbReference type="EMBL" id="GAA1395187.1"/>
    </source>
</evidence>
<dbReference type="PANTHER" id="PTHR12608">
    <property type="entry name" value="TRANSMEMBRANE PROTEIN HTP-1 RELATED"/>
    <property type="match status" value="1"/>
</dbReference>
<feature type="transmembrane region" description="Helical" evidence="7">
    <location>
        <begin position="213"/>
        <end position="234"/>
    </location>
</feature>
<dbReference type="Gene3D" id="1.20.120.1630">
    <property type="match status" value="1"/>
</dbReference>
<feature type="transmembrane region" description="Helical" evidence="7">
    <location>
        <begin position="292"/>
        <end position="312"/>
    </location>
</feature>
<accession>A0ABP4IP74</accession>
<feature type="compositionally biased region" description="Basic and acidic residues" evidence="6">
    <location>
        <begin position="427"/>
        <end position="444"/>
    </location>
</feature>
<dbReference type="EMBL" id="BAAAJK010000028">
    <property type="protein sequence ID" value="GAA1395187.1"/>
    <property type="molecule type" value="Genomic_DNA"/>
</dbReference>
<feature type="transmembrane region" description="Helical" evidence="7">
    <location>
        <begin position="6"/>
        <end position="23"/>
    </location>
</feature>
<feature type="transmembrane region" description="Helical" evidence="7">
    <location>
        <begin position="140"/>
        <end position="160"/>
    </location>
</feature>
<comment type="subcellular location">
    <subcellularLocation>
        <location evidence="1">Membrane</location>
        <topology evidence="1">Multi-pass membrane protein</topology>
    </subcellularLocation>
</comment>
<evidence type="ECO:0000313" key="9">
    <source>
        <dbReference type="Proteomes" id="UP001501414"/>
    </source>
</evidence>
<feature type="transmembrane region" description="Helical" evidence="7">
    <location>
        <begin position="43"/>
        <end position="66"/>
    </location>
</feature>
<evidence type="ECO:0000256" key="4">
    <source>
        <dbReference type="ARBA" id="ARBA00022989"/>
    </source>
</evidence>
<comment type="similarity">
    <text evidence="2">Belongs to the GDT1 family.</text>
</comment>
<dbReference type="InterPro" id="IPR001727">
    <property type="entry name" value="GDT1-like"/>
</dbReference>
<comment type="caution">
    <text evidence="8">The sequence shown here is derived from an EMBL/GenBank/DDBJ whole genome shotgun (WGS) entry which is preliminary data.</text>
</comment>
<evidence type="ECO:0000256" key="3">
    <source>
        <dbReference type="ARBA" id="ARBA00022692"/>
    </source>
</evidence>
<name>A0ABP4IP74_9PSEU</name>
<feature type="transmembrane region" description="Helical" evidence="7">
    <location>
        <begin position="255"/>
        <end position="280"/>
    </location>
</feature>